<sequence length="366" mass="40598">MPIENQPTLDNHWKKQYKEATFECIARWWYDADIPFNAARSPYYQLMFDSIVVVGKGFKGPSMHDLRGSLLKKEVVSIDEYLKRCKTSWAKTGCTIMSDGWSDGKNRTIINFLASCLQGTMFSKSVDASDRVKYANLLFELLDEIVIEVGVENVVQIITDNVTMFLLVLDLMVRMLGFSEEDKQRIGLAQQGASKGVVRGVLGFPGRLVGGIMGSGSSQISPPSPSDNQSFADLWVDFLLKESEERERRENGETKDKGGVSRQGQEIVSGASRAVTASETSTSSSVRDDITQKSPSGAREKIHSTGGFSNFPMTYSTAEQPLRTHISRENHWSDPADTEFSTVPLNSALSPTPQSNIQHSRIIPRP</sequence>
<evidence type="ECO:0000259" key="2">
    <source>
        <dbReference type="Pfam" id="PF04937"/>
    </source>
</evidence>
<gene>
    <name evidence="3" type="ORF">KI387_037511</name>
</gene>
<dbReference type="AlphaFoldDB" id="A0AA38FSE1"/>
<proteinExistence type="predicted"/>
<evidence type="ECO:0000313" key="4">
    <source>
        <dbReference type="Proteomes" id="UP000824469"/>
    </source>
</evidence>
<dbReference type="EMBL" id="JAHRHJ020000007">
    <property type="protein sequence ID" value="KAH9309600.1"/>
    <property type="molecule type" value="Genomic_DNA"/>
</dbReference>
<dbReference type="Pfam" id="PF04937">
    <property type="entry name" value="DUF659"/>
    <property type="match status" value="1"/>
</dbReference>
<feature type="compositionally biased region" description="Polar residues" evidence="1">
    <location>
        <begin position="339"/>
        <end position="359"/>
    </location>
</feature>
<accession>A0AA38FSE1</accession>
<keyword evidence="4" id="KW-1185">Reference proteome</keyword>
<feature type="compositionally biased region" description="Polar residues" evidence="1">
    <location>
        <begin position="306"/>
        <end position="319"/>
    </location>
</feature>
<evidence type="ECO:0000256" key="1">
    <source>
        <dbReference type="SAM" id="MobiDB-lite"/>
    </source>
</evidence>
<dbReference type="InterPro" id="IPR007021">
    <property type="entry name" value="DUF659"/>
</dbReference>
<dbReference type="Proteomes" id="UP000824469">
    <property type="component" value="Unassembled WGS sequence"/>
</dbReference>
<name>A0AA38FSE1_TAXCH</name>
<organism evidence="3 4">
    <name type="scientific">Taxus chinensis</name>
    <name type="common">Chinese yew</name>
    <name type="synonym">Taxus wallichiana var. chinensis</name>
    <dbReference type="NCBI Taxonomy" id="29808"/>
    <lineage>
        <taxon>Eukaryota</taxon>
        <taxon>Viridiplantae</taxon>
        <taxon>Streptophyta</taxon>
        <taxon>Embryophyta</taxon>
        <taxon>Tracheophyta</taxon>
        <taxon>Spermatophyta</taxon>
        <taxon>Pinopsida</taxon>
        <taxon>Pinidae</taxon>
        <taxon>Conifers II</taxon>
        <taxon>Cupressales</taxon>
        <taxon>Taxaceae</taxon>
        <taxon>Taxus</taxon>
    </lineage>
</organism>
<reference evidence="3 4" key="1">
    <citation type="journal article" date="2021" name="Nat. Plants">
        <title>The Taxus genome provides insights into paclitaxel biosynthesis.</title>
        <authorList>
            <person name="Xiong X."/>
            <person name="Gou J."/>
            <person name="Liao Q."/>
            <person name="Li Y."/>
            <person name="Zhou Q."/>
            <person name="Bi G."/>
            <person name="Li C."/>
            <person name="Du R."/>
            <person name="Wang X."/>
            <person name="Sun T."/>
            <person name="Guo L."/>
            <person name="Liang H."/>
            <person name="Lu P."/>
            <person name="Wu Y."/>
            <person name="Zhang Z."/>
            <person name="Ro D.K."/>
            <person name="Shang Y."/>
            <person name="Huang S."/>
            <person name="Yan J."/>
        </authorList>
    </citation>
    <scope>NUCLEOTIDE SEQUENCE [LARGE SCALE GENOMIC DNA]</scope>
    <source>
        <strain evidence="3">Ta-2019</strain>
    </source>
</reference>
<feature type="compositionally biased region" description="Basic and acidic residues" evidence="1">
    <location>
        <begin position="245"/>
        <end position="259"/>
    </location>
</feature>
<feature type="compositionally biased region" description="Low complexity" evidence="1">
    <location>
        <begin position="271"/>
        <end position="285"/>
    </location>
</feature>
<feature type="domain" description="DUF659" evidence="2">
    <location>
        <begin position="61"/>
        <end position="164"/>
    </location>
</feature>
<evidence type="ECO:0000313" key="3">
    <source>
        <dbReference type="EMBL" id="KAH9309600.1"/>
    </source>
</evidence>
<dbReference type="PANTHER" id="PTHR32166">
    <property type="entry name" value="OSJNBA0013A04.12 PROTEIN"/>
    <property type="match status" value="1"/>
</dbReference>
<protein>
    <recommendedName>
        <fullName evidence="2">DUF659 domain-containing protein</fullName>
    </recommendedName>
</protein>
<comment type="caution">
    <text evidence="3">The sequence shown here is derived from an EMBL/GenBank/DDBJ whole genome shotgun (WGS) entry which is preliminary data.</text>
</comment>
<dbReference type="PANTHER" id="PTHR32166:SF123">
    <property type="entry name" value="BED-TYPE DOMAIN-CONTAINING PROTEIN"/>
    <property type="match status" value="1"/>
</dbReference>
<feature type="region of interest" description="Disordered" evidence="1">
    <location>
        <begin position="245"/>
        <end position="366"/>
    </location>
</feature>